<dbReference type="Proteomes" id="UP000299102">
    <property type="component" value="Unassembled WGS sequence"/>
</dbReference>
<dbReference type="OrthoDB" id="410155at2759"/>
<protein>
    <submittedName>
        <fullName evidence="2">Uncharacterized protein</fullName>
    </submittedName>
</protein>
<evidence type="ECO:0000256" key="1">
    <source>
        <dbReference type="SAM" id="MobiDB-lite"/>
    </source>
</evidence>
<feature type="compositionally biased region" description="Low complexity" evidence="1">
    <location>
        <begin position="17"/>
        <end position="32"/>
    </location>
</feature>
<gene>
    <name evidence="2" type="ORF">EVAR_85539_1</name>
</gene>
<proteinExistence type="predicted"/>
<evidence type="ECO:0000313" key="2">
    <source>
        <dbReference type="EMBL" id="GBP36290.1"/>
    </source>
</evidence>
<evidence type="ECO:0000313" key="3">
    <source>
        <dbReference type="Proteomes" id="UP000299102"/>
    </source>
</evidence>
<comment type="caution">
    <text evidence="2">The sequence shown here is derived from an EMBL/GenBank/DDBJ whole genome shotgun (WGS) entry which is preliminary data.</text>
</comment>
<organism evidence="2 3">
    <name type="scientific">Eumeta variegata</name>
    <name type="common">Bagworm moth</name>
    <name type="synonym">Eumeta japonica</name>
    <dbReference type="NCBI Taxonomy" id="151549"/>
    <lineage>
        <taxon>Eukaryota</taxon>
        <taxon>Metazoa</taxon>
        <taxon>Ecdysozoa</taxon>
        <taxon>Arthropoda</taxon>
        <taxon>Hexapoda</taxon>
        <taxon>Insecta</taxon>
        <taxon>Pterygota</taxon>
        <taxon>Neoptera</taxon>
        <taxon>Endopterygota</taxon>
        <taxon>Lepidoptera</taxon>
        <taxon>Glossata</taxon>
        <taxon>Ditrysia</taxon>
        <taxon>Tineoidea</taxon>
        <taxon>Psychidae</taxon>
        <taxon>Oiketicinae</taxon>
        <taxon>Eumeta</taxon>
    </lineage>
</organism>
<accession>A0A4C1VCN4</accession>
<dbReference type="EMBL" id="BGZK01000316">
    <property type="protein sequence ID" value="GBP36290.1"/>
    <property type="molecule type" value="Genomic_DNA"/>
</dbReference>
<feature type="region of interest" description="Disordered" evidence="1">
    <location>
        <begin position="16"/>
        <end position="38"/>
    </location>
</feature>
<dbReference type="AlphaFoldDB" id="A0A4C1VCN4"/>
<sequence length="341" mass="38354">MGKDQFPLLEQEIRQPTRAFSNSNTRSTSRANLCPAPPPLTANQWKKPLPWVNQDKVPNNKGTPKSQFNSTGTAAFAFGEDISTILSILQIVRSAEVAKLAAKFRKASHGVDRLRFILENQDLINDVDNAIGALTNNTRTVIENTSRTVPAKSDRRELPRDVSESIRDKNAALRRVDKYPTCENRSRVRALQRKVKTRIKEVRNENWSDLMTEILPNHKAYWGLAKALKIPALKRPDNSIAIDEREKAECLANSIECQCSENPLCHLEHVRKLEEEVSLRVSLPLKDDLDPIAQDGVLSKSTTSLGCIVRARRPSNVLLDPPDDLTVEVEKLIEVNRMAID</sequence>
<name>A0A4C1VCN4_EUMVA</name>
<reference evidence="2 3" key="1">
    <citation type="journal article" date="2019" name="Commun. Biol.">
        <title>The bagworm genome reveals a unique fibroin gene that provides high tensile strength.</title>
        <authorList>
            <person name="Kono N."/>
            <person name="Nakamura H."/>
            <person name="Ohtoshi R."/>
            <person name="Tomita M."/>
            <person name="Numata K."/>
            <person name="Arakawa K."/>
        </authorList>
    </citation>
    <scope>NUCLEOTIDE SEQUENCE [LARGE SCALE GENOMIC DNA]</scope>
</reference>
<keyword evidence="3" id="KW-1185">Reference proteome</keyword>